<protein>
    <submittedName>
        <fullName evidence="3">Ubiquinone hydroxylase UbiM</fullName>
    </submittedName>
</protein>
<dbReference type="PRINTS" id="PR00420">
    <property type="entry name" value="RNGMNOXGNASE"/>
</dbReference>
<dbReference type="Proteomes" id="UP001055101">
    <property type="component" value="Unassembled WGS sequence"/>
</dbReference>
<comment type="caution">
    <text evidence="3">The sequence shown here is derived from an EMBL/GenBank/DDBJ whole genome shotgun (WGS) entry which is preliminary data.</text>
</comment>
<dbReference type="PANTHER" id="PTHR42685:SF22">
    <property type="entry name" value="CONDITIONED MEDIUM FACTOR RECEPTOR 1"/>
    <property type="match status" value="1"/>
</dbReference>
<dbReference type="InterPro" id="IPR050407">
    <property type="entry name" value="Geranylgeranyl_reductase"/>
</dbReference>
<sequence>MRGVMGAQVTLIPDPGQSAQPTDGPGTIDVDVAVLGAGIAGIAAASALARQGRRVALIAQHDRHPPEFRAEKLGEPQMRLLDRMGLGDVARKATTPFDGVWLHRFGRIVDRNAKREYGCDYARLIDALRGALPDSVERVVGRTDTIATGPDIQSVTLLDGRVVRARLLVVATGLGEGVRRQLGLRREMISPSHTLAAGFTLTRPPAAFPFPSLVWTGEHFGDRVSYLTLFPVGDTVRANLYVYRAQSDAWTQDFRLSPEAMLRRMMPRLEETFGEIRVDGKVVTRPIDLYRVQDHAGRDGFVVVGDAFATTCPITGTGIDKALTDVDRLCHVHVPAWLETPGMAADKLAGFYADPVKQARDRSALRISLDARSIKIETSLLWKLKRAKSETVVRMLYRLPANRFMERR</sequence>
<name>A0ABQ4TQB3_9HYPH</name>
<dbReference type="SUPFAM" id="SSF51905">
    <property type="entry name" value="FAD/NAD(P)-binding domain"/>
    <property type="match status" value="1"/>
</dbReference>
<organism evidence="3 4">
    <name type="scientific">Methylobacterium thuringiense</name>
    <dbReference type="NCBI Taxonomy" id="1003091"/>
    <lineage>
        <taxon>Bacteria</taxon>
        <taxon>Pseudomonadati</taxon>
        <taxon>Pseudomonadota</taxon>
        <taxon>Alphaproteobacteria</taxon>
        <taxon>Hyphomicrobiales</taxon>
        <taxon>Methylobacteriaceae</taxon>
        <taxon>Methylobacterium</taxon>
    </lineage>
</organism>
<dbReference type="InterPro" id="IPR002938">
    <property type="entry name" value="FAD-bd"/>
</dbReference>
<feature type="region of interest" description="Disordered" evidence="1">
    <location>
        <begin position="1"/>
        <end position="23"/>
    </location>
</feature>
<gene>
    <name evidence="3" type="primary">ubiM</name>
    <name evidence="3" type="ORF">EKPJFOCH_4071</name>
</gene>
<evidence type="ECO:0000313" key="4">
    <source>
        <dbReference type="Proteomes" id="UP001055101"/>
    </source>
</evidence>
<dbReference type="PANTHER" id="PTHR42685">
    <property type="entry name" value="GERANYLGERANYL DIPHOSPHATE REDUCTASE"/>
    <property type="match status" value="1"/>
</dbReference>
<keyword evidence="3" id="KW-0830">Ubiquinone</keyword>
<evidence type="ECO:0000256" key="1">
    <source>
        <dbReference type="SAM" id="MobiDB-lite"/>
    </source>
</evidence>
<dbReference type="Gene3D" id="3.50.50.60">
    <property type="entry name" value="FAD/NAD(P)-binding domain"/>
    <property type="match status" value="1"/>
</dbReference>
<keyword evidence="4" id="KW-1185">Reference proteome</keyword>
<feature type="domain" description="FAD-binding" evidence="2">
    <location>
        <begin position="29"/>
        <end position="330"/>
    </location>
</feature>
<accession>A0ABQ4TQB3</accession>
<proteinExistence type="predicted"/>
<dbReference type="EMBL" id="BPRA01000024">
    <property type="protein sequence ID" value="GJE57554.1"/>
    <property type="molecule type" value="Genomic_DNA"/>
</dbReference>
<evidence type="ECO:0000259" key="2">
    <source>
        <dbReference type="Pfam" id="PF01494"/>
    </source>
</evidence>
<evidence type="ECO:0000313" key="3">
    <source>
        <dbReference type="EMBL" id="GJE57554.1"/>
    </source>
</evidence>
<dbReference type="InterPro" id="IPR036188">
    <property type="entry name" value="FAD/NAD-bd_sf"/>
</dbReference>
<reference evidence="3" key="2">
    <citation type="submission" date="2021-08" db="EMBL/GenBank/DDBJ databases">
        <authorList>
            <person name="Tani A."/>
            <person name="Ola A."/>
            <person name="Ogura Y."/>
            <person name="Katsura K."/>
            <person name="Hayashi T."/>
        </authorList>
    </citation>
    <scope>NUCLEOTIDE SEQUENCE</scope>
    <source>
        <strain evidence="3">DSM 23674</strain>
    </source>
</reference>
<reference evidence="3" key="1">
    <citation type="journal article" date="2021" name="Front. Microbiol.">
        <title>Comprehensive Comparative Genomics and Phenotyping of Methylobacterium Species.</title>
        <authorList>
            <person name="Alessa O."/>
            <person name="Ogura Y."/>
            <person name="Fujitani Y."/>
            <person name="Takami H."/>
            <person name="Hayashi T."/>
            <person name="Sahin N."/>
            <person name="Tani A."/>
        </authorList>
    </citation>
    <scope>NUCLEOTIDE SEQUENCE</scope>
    <source>
        <strain evidence="3">DSM 23674</strain>
    </source>
</reference>
<dbReference type="Pfam" id="PF01494">
    <property type="entry name" value="FAD_binding_3"/>
    <property type="match status" value="1"/>
</dbReference>